<dbReference type="Gene3D" id="3.40.190.150">
    <property type="entry name" value="Bordetella uptake gene, domain 1"/>
    <property type="match status" value="1"/>
</dbReference>
<evidence type="ECO:0000256" key="2">
    <source>
        <dbReference type="SAM" id="SignalP"/>
    </source>
</evidence>
<dbReference type="InterPro" id="IPR005064">
    <property type="entry name" value="BUG"/>
</dbReference>
<dbReference type="Proteomes" id="UP000606490">
    <property type="component" value="Unassembled WGS sequence"/>
</dbReference>
<evidence type="ECO:0000313" key="4">
    <source>
        <dbReference type="Proteomes" id="UP000606490"/>
    </source>
</evidence>
<dbReference type="EMBL" id="JAEUXJ010000010">
    <property type="protein sequence ID" value="MBL6457723.1"/>
    <property type="molecule type" value="Genomic_DNA"/>
</dbReference>
<dbReference type="CDD" id="cd07012">
    <property type="entry name" value="PBP2_Bug_TTT"/>
    <property type="match status" value="1"/>
</dbReference>
<sequence>MTHPRRAWLGALPLLAAPRLLRAQSGPGAGPWPNRPVRLVIPFPPGASTDAVGRTTAAVIGARIGQPVVAENRAGAGGNIGAEAVAKADPDGYTLLVTTISAAAMGPHLYPRLGYDPMRDLAPVARTCHTPNCIVARPDLPVSTLREALDLARARPGQLVYGSPGNGTSGHLIAESLSHAAGVRMQQVPYRGTGPLMTDLLAGRLDLACDNLPAYLQQAREGKLKLLAVTSPERWYSAPEVPTVAEAAGLPGFAAMIWWGVQAPAGTPAPILDRVAAAILEGFATPEIRERLRSFSIEPAPQSTADFARLLDEEYRRWGEVVREANIKLD</sequence>
<dbReference type="InterPro" id="IPR042100">
    <property type="entry name" value="Bug_dom1"/>
</dbReference>
<accession>A0ABS1V7S7</accession>
<dbReference type="PANTHER" id="PTHR42928">
    <property type="entry name" value="TRICARBOXYLATE-BINDING PROTEIN"/>
    <property type="match status" value="1"/>
</dbReference>
<dbReference type="SUPFAM" id="SSF53850">
    <property type="entry name" value="Periplasmic binding protein-like II"/>
    <property type="match status" value="1"/>
</dbReference>
<gene>
    <name evidence="3" type="ORF">JMJ55_20510</name>
</gene>
<protein>
    <submittedName>
        <fullName evidence="3">Tripartite tricarboxylate transporter substrate binding protein</fullName>
    </submittedName>
</protein>
<dbReference type="PIRSF" id="PIRSF017082">
    <property type="entry name" value="YflP"/>
    <property type="match status" value="1"/>
</dbReference>
<feature type="chain" id="PRO_5045794611" evidence="2">
    <location>
        <begin position="24"/>
        <end position="330"/>
    </location>
</feature>
<feature type="signal peptide" evidence="2">
    <location>
        <begin position="1"/>
        <end position="23"/>
    </location>
</feature>
<evidence type="ECO:0000313" key="3">
    <source>
        <dbReference type="EMBL" id="MBL6457723.1"/>
    </source>
</evidence>
<comment type="caution">
    <text evidence="3">The sequence shown here is derived from an EMBL/GenBank/DDBJ whole genome shotgun (WGS) entry which is preliminary data.</text>
</comment>
<dbReference type="Gene3D" id="3.40.190.10">
    <property type="entry name" value="Periplasmic binding protein-like II"/>
    <property type="match status" value="1"/>
</dbReference>
<comment type="similarity">
    <text evidence="1">Belongs to the UPF0065 (bug) family.</text>
</comment>
<evidence type="ECO:0000256" key="1">
    <source>
        <dbReference type="ARBA" id="ARBA00006987"/>
    </source>
</evidence>
<keyword evidence="4" id="KW-1185">Reference proteome</keyword>
<reference evidence="3 4" key="1">
    <citation type="submission" date="2021-01" db="EMBL/GenBank/DDBJ databases">
        <title>Belnapia mucosa sp. nov. and Belnapia arida sp. nov., isolated from the Tabernas Desert (Almeria, Spain).</title>
        <authorList>
            <person name="Molina-Menor E."/>
            <person name="Vidal-Verdu A."/>
            <person name="Calonge A."/>
            <person name="Satari L."/>
            <person name="Pereto Magraner J."/>
            <person name="Porcar Miralles M."/>
        </authorList>
    </citation>
    <scope>NUCLEOTIDE SEQUENCE [LARGE SCALE GENOMIC DNA]</scope>
    <source>
        <strain evidence="3 4">T6</strain>
    </source>
</reference>
<dbReference type="Pfam" id="PF03401">
    <property type="entry name" value="TctC"/>
    <property type="match status" value="1"/>
</dbReference>
<dbReference type="PANTHER" id="PTHR42928:SF5">
    <property type="entry name" value="BLR1237 PROTEIN"/>
    <property type="match status" value="1"/>
</dbReference>
<dbReference type="RefSeq" id="WP_202827471.1">
    <property type="nucleotide sequence ID" value="NZ_JAEUXJ010000010.1"/>
</dbReference>
<organism evidence="3 4">
    <name type="scientific">Belnapia mucosa</name>
    <dbReference type="NCBI Taxonomy" id="2804532"/>
    <lineage>
        <taxon>Bacteria</taxon>
        <taxon>Pseudomonadati</taxon>
        <taxon>Pseudomonadota</taxon>
        <taxon>Alphaproteobacteria</taxon>
        <taxon>Acetobacterales</taxon>
        <taxon>Roseomonadaceae</taxon>
        <taxon>Belnapia</taxon>
    </lineage>
</organism>
<proteinExistence type="inferred from homology"/>
<keyword evidence="2" id="KW-0732">Signal</keyword>
<name>A0ABS1V7S7_9PROT</name>